<accession>A0ACB8B4U6</accession>
<comment type="caution">
    <text evidence="1">The sequence shown here is derived from an EMBL/GenBank/DDBJ whole genome shotgun (WGS) entry which is preliminary data.</text>
</comment>
<gene>
    <name evidence="1" type="ORF">BV22DRAFT_1097614</name>
</gene>
<dbReference type="EMBL" id="MU266559">
    <property type="protein sequence ID" value="KAH7920790.1"/>
    <property type="molecule type" value="Genomic_DNA"/>
</dbReference>
<proteinExistence type="predicted"/>
<dbReference type="Proteomes" id="UP000790709">
    <property type="component" value="Unassembled WGS sequence"/>
</dbReference>
<name>A0ACB8B4U6_9AGAM</name>
<protein>
    <submittedName>
        <fullName evidence="1">Uncharacterized protein</fullName>
    </submittedName>
</protein>
<reference evidence="1" key="1">
    <citation type="journal article" date="2021" name="New Phytol.">
        <title>Evolutionary innovations through gain and loss of genes in the ectomycorrhizal Boletales.</title>
        <authorList>
            <person name="Wu G."/>
            <person name="Miyauchi S."/>
            <person name="Morin E."/>
            <person name="Kuo A."/>
            <person name="Drula E."/>
            <person name="Varga T."/>
            <person name="Kohler A."/>
            <person name="Feng B."/>
            <person name="Cao Y."/>
            <person name="Lipzen A."/>
            <person name="Daum C."/>
            <person name="Hundley H."/>
            <person name="Pangilinan J."/>
            <person name="Johnson J."/>
            <person name="Barry K."/>
            <person name="LaButti K."/>
            <person name="Ng V."/>
            <person name="Ahrendt S."/>
            <person name="Min B."/>
            <person name="Choi I.G."/>
            <person name="Park H."/>
            <person name="Plett J.M."/>
            <person name="Magnuson J."/>
            <person name="Spatafora J.W."/>
            <person name="Nagy L.G."/>
            <person name="Henrissat B."/>
            <person name="Grigoriev I.V."/>
            <person name="Yang Z.L."/>
            <person name="Xu J."/>
            <person name="Martin F.M."/>
        </authorList>
    </citation>
    <scope>NUCLEOTIDE SEQUENCE</scope>
    <source>
        <strain evidence="1">KUC20120723A-06</strain>
    </source>
</reference>
<evidence type="ECO:0000313" key="2">
    <source>
        <dbReference type="Proteomes" id="UP000790709"/>
    </source>
</evidence>
<evidence type="ECO:0000313" key="1">
    <source>
        <dbReference type="EMBL" id="KAH7920790.1"/>
    </source>
</evidence>
<sequence length="739" mass="79030">MSAKHSPLPHTEQPLPHSALYRVDLSNSLAQSHYAHTALSTVVHRHPMDDHSSSTSRSFYPYIPNEVKHRKRTTPEQLKSLEEVFAKDTKPNGTLRKSLAQQLGMSARGVQVWFQNRRAKEKQHTRKAHIIIASKNSTVQGAQKASSPRDESPNDSSNSSTATEKAMPQAEAIPSTSADSGAFDHPSSAESSPPPKMAPLSAGEPVNSPWQSSPVSPADLPPQTRPQLLELSLKDSDLLNARRGSLPVMYAHPAVSSEMGQPPAHFERRQSLDASLYRLTQHPFAPHAKERNSLYLPRSPLSSPNQPMAPMGVNSPGVGPIRTASHGPSAYGRPGLMHRASMPHVFAASRPGVAPESGHHFVPTNSRRFSENPLYAPSRTVPSPIPGPLPSPNFSFGAPLSASPSIASPPSGDYDNVQSPDQGHVPSPDHTQQSDIAAMHRWSFPRGTGDDHDTEDSASYSGLSRFGSVTSIAGSESSALYSDVSSAAAFDPHGRRGSCASGHFLERGMSDLNMNSRSSQGSLNEAHMNAATSLAARPSHQKTMARPDGGGYRSPSSTISPGSSPHVQEGGPSSLRTGEVPYGYNHLVAARRGSEAYLSPREPPISGRRSSGPVTESIPEIYIENSLDPAPHQFPPSPAEPSNKYHFGADMGHFSHTGHYAPQPPFASDGAYPPGNHSFTASLQFNTEGHSLHAVPPPDPIGMHHSISPYAQAPNDYSYSASQPAKGVTGGSKPFNAYT</sequence>
<organism evidence="1 2">
    <name type="scientific">Leucogyrophana mollusca</name>
    <dbReference type="NCBI Taxonomy" id="85980"/>
    <lineage>
        <taxon>Eukaryota</taxon>
        <taxon>Fungi</taxon>
        <taxon>Dikarya</taxon>
        <taxon>Basidiomycota</taxon>
        <taxon>Agaricomycotina</taxon>
        <taxon>Agaricomycetes</taxon>
        <taxon>Agaricomycetidae</taxon>
        <taxon>Boletales</taxon>
        <taxon>Boletales incertae sedis</taxon>
        <taxon>Leucogyrophana</taxon>
    </lineage>
</organism>
<keyword evidence="2" id="KW-1185">Reference proteome</keyword>